<reference evidence="9" key="1">
    <citation type="submission" date="2021-12" db="EMBL/GenBank/DDBJ databases">
        <authorList>
            <person name="Criscuolo A."/>
        </authorList>
    </citation>
    <scope>NUCLEOTIDE SEQUENCE</scope>
    <source>
        <strain evidence="9">CIP111894</strain>
    </source>
</reference>
<keyword evidence="5 7" id="KW-1133">Transmembrane helix</keyword>
<feature type="transmembrane region" description="Helical" evidence="7">
    <location>
        <begin position="238"/>
        <end position="260"/>
    </location>
</feature>
<comment type="similarity">
    <text evidence="3">Belongs to the peptidase M50B family.</text>
</comment>
<comment type="caution">
    <text evidence="9">The sequence shown here is derived from an EMBL/GenBank/DDBJ whole genome shotgun (WGS) entry which is preliminary data.</text>
</comment>
<evidence type="ECO:0000256" key="5">
    <source>
        <dbReference type="ARBA" id="ARBA00022989"/>
    </source>
</evidence>
<accession>A0ABN8FJE5</accession>
<feature type="transmembrane region" description="Helical" evidence="7">
    <location>
        <begin position="173"/>
        <end position="195"/>
    </location>
</feature>
<dbReference type="EMBL" id="CAKMAB010000030">
    <property type="protein sequence ID" value="CAH1058183.1"/>
    <property type="molecule type" value="Genomic_DNA"/>
</dbReference>
<dbReference type="Proteomes" id="UP000838749">
    <property type="component" value="Unassembled WGS sequence"/>
</dbReference>
<comment type="subcellular location">
    <subcellularLocation>
        <location evidence="2">Membrane</location>
        <topology evidence="2">Multi-pass membrane protein</topology>
    </subcellularLocation>
</comment>
<name>A0ABN8FJE5_9BACL</name>
<proteinExistence type="inferred from homology"/>
<feature type="transmembrane region" description="Helical" evidence="7">
    <location>
        <begin position="329"/>
        <end position="351"/>
    </location>
</feature>
<organism evidence="9 10">
    <name type="scientific">Paenibacillus pseudetheri</name>
    <dbReference type="NCBI Taxonomy" id="2897682"/>
    <lineage>
        <taxon>Bacteria</taxon>
        <taxon>Bacillati</taxon>
        <taxon>Bacillota</taxon>
        <taxon>Bacilli</taxon>
        <taxon>Bacillales</taxon>
        <taxon>Paenibacillaceae</taxon>
        <taxon>Paenibacillus</taxon>
    </lineage>
</organism>
<evidence type="ECO:0000313" key="9">
    <source>
        <dbReference type="EMBL" id="CAH1058183.1"/>
    </source>
</evidence>
<evidence type="ECO:0000259" key="8">
    <source>
        <dbReference type="Pfam" id="PF02163"/>
    </source>
</evidence>
<gene>
    <name evidence="9" type="ORF">PAECIP111894_04356</name>
</gene>
<dbReference type="CDD" id="cd05709">
    <property type="entry name" value="S2P-M50"/>
    <property type="match status" value="1"/>
</dbReference>
<evidence type="ECO:0000256" key="4">
    <source>
        <dbReference type="ARBA" id="ARBA00022692"/>
    </source>
</evidence>
<evidence type="ECO:0000256" key="6">
    <source>
        <dbReference type="ARBA" id="ARBA00023136"/>
    </source>
</evidence>
<sequence>MMSELSLGNMRVVDDLTLYEDPGFSKKKYFLLSDEREIYLKLDEQQYLYFKVLIPYLNGLTNKEQIEEELRNQLGQSIDISKGIEFLYQKGLFYGTEKKTVSKVELELSGKKLFEAPMVAIQEKYGLLLRRTLVFIMILSWISIIVGMFLIIRDPQIVVETYRESKSFRWSEVALWEYVVVGVGIFLSVIIHELGHILTANYFGIKLKSFNFLIHMGISPVFYIKYKNLYATTSKKKALVLMAGVYFNLIQASLFWLLLCLTSDWKFAVLMIMNLGAIISNLSLLGVSDGYHVAAILFGVEGLRWNMLKQMSRIIQIKGQGRPVMSRKGWLMVGYFLLSYGMTFAGIYYWIKLVVDFLGLHILNSNVISILAVAAMLMSVGYFVIKFFKSLRNMNLS</sequence>
<dbReference type="Pfam" id="PF02163">
    <property type="entry name" value="Peptidase_M50"/>
    <property type="match status" value="1"/>
</dbReference>
<protein>
    <recommendedName>
        <fullName evidence="8">Peptidase M50 domain-containing protein</fullName>
    </recommendedName>
</protein>
<feature type="transmembrane region" description="Helical" evidence="7">
    <location>
        <begin position="133"/>
        <end position="153"/>
    </location>
</feature>
<evidence type="ECO:0000256" key="7">
    <source>
        <dbReference type="SAM" id="Phobius"/>
    </source>
</evidence>
<feature type="transmembrane region" description="Helical" evidence="7">
    <location>
        <begin position="207"/>
        <end position="226"/>
    </location>
</feature>
<feature type="transmembrane region" description="Helical" evidence="7">
    <location>
        <begin position="291"/>
        <end position="308"/>
    </location>
</feature>
<evidence type="ECO:0000256" key="1">
    <source>
        <dbReference type="ARBA" id="ARBA00001947"/>
    </source>
</evidence>
<evidence type="ECO:0000256" key="3">
    <source>
        <dbReference type="ARBA" id="ARBA00007931"/>
    </source>
</evidence>
<feature type="domain" description="Peptidase M50" evidence="8">
    <location>
        <begin position="183"/>
        <end position="364"/>
    </location>
</feature>
<feature type="transmembrane region" description="Helical" evidence="7">
    <location>
        <begin position="267"/>
        <end position="285"/>
    </location>
</feature>
<keyword evidence="4 7" id="KW-0812">Transmembrane</keyword>
<comment type="cofactor">
    <cofactor evidence="1">
        <name>Zn(2+)</name>
        <dbReference type="ChEBI" id="CHEBI:29105"/>
    </cofactor>
</comment>
<dbReference type="InterPro" id="IPR008915">
    <property type="entry name" value="Peptidase_M50"/>
</dbReference>
<evidence type="ECO:0000256" key="2">
    <source>
        <dbReference type="ARBA" id="ARBA00004141"/>
    </source>
</evidence>
<keyword evidence="10" id="KW-1185">Reference proteome</keyword>
<dbReference type="RefSeq" id="WP_234539638.1">
    <property type="nucleotide sequence ID" value="NZ_CAKMAB010000030.1"/>
</dbReference>
<evidence type="ECO:0000313" key="10">
    <source>
        <dbReference type="Proteomes" id="UP000838749"/>
    </source>
</evidence>
<feature type="transmembrane region" description="Helical" evidence="7">
    <location>
        <begin position="363"/>
        <end position="385"/>
    </location>
</feature>
<keyword evidence="6 7" id="KW-0472">Membrane</keyword>